<dbReference type="InterPro" id="IPR026891">
    <property type="entry name" value="Fn3-like"/>
</dbReference>
<dbReference type="Pfam" id="PF14310">
    <property type="entry name" value="Fn3-like"/>
    <property type="match status" value="1"/>
</dbReference>
<evidence type="ECO:0000313" key="6">
    <source>
        <dbReference type="Proteomes" id="UP000095709"/>
    </source>
</evidence>
<dbReference type="PANTHER" id="PTHR30620:SF123">
    <property type="entry name" value="BETA-XYLOSIDASE"/>
    <property type="match status" value="1"/>
</dbReference>
<dbReference type="AlphaFoldDB" id="A0A174GJF6"/>
<dbReference type="InterPro" id="IPR051915">
    <property type="entry name" value="Cellulose_Degrad_GH3"/>
</dbReference>
<sequence>MEAYQNAALSPEERAKDLLGKMTLQEKVGQLNQRLYGFRIYERQGEEFTLTEEFKEEVERMGGLGVLYGLYRADPWADKDEKTGIVLELSAKAYNIVQKYVIDHSRLGIPMMMSTECPHGHQALGGGLLPVNLAAGATFDPELLSEGYKACGKQLKSGHVDLALMSALDMARDPRWGRSEECYSEDPCLAASMAKAAVTGMQSTGVGSVAKHFCAQGETTGGVNASAARIGERELREIHFPSAKACCEAGVEGIMAAYNEIDGVYCHRNAWLLRDVLRGEMGFDGIVMADGLAVDFLKNTEGDTLHAGVAARKAGVDVSLWDEAFSRLGEAVEQGLLDESEIDESVLKVLKLKFEKGLFEHPYMEENMLTPEEAGIPEVSLSLARESAVLLKNEESVLPLAKKYKKVAVIGYHAADRYCMLGDYTPPVPESECVTVLQGMKQEAPEGVEVSYAMGSEFSEADEDEKAKALALAAKSDVIVAVVGGSSSRFGGAVFDANGAASKGTGSRSMDCGEGMDTAKVHIPAAQEELVAELARLGKPMVTVVIAGRAYCIEDIENASNALLYAFYPGPMGGKAVAEMLYGTTNPSGRLPVSMPRHAGQIPVCYNYRTSVVPAYCDMTSQPLHTFGEGKSYTTFACSDVSVNKEENGAAVSFTVENTGAMAGTSVPCLYVRKRSGGVVARIKELKAFTRISLAPGEKKEVSFQLSKEEMNFVQIPGKPEVICHDYELMLEDGAEKWWSGNVTEM</sequence>
<dbReference type="EMBL" id="CZAL01000001">
    <property type="protein sequence ID" value="CUO61308.1"/>
    <property type="molecule type" value="Genomic_DNA"/>
</dbReference>
<reference evidence="5 6" key="1">
    <citation type="submission" date="2015-09" db="EMBL/GenBank/DDBJ databases">
        <authorList>
            <consortium name="Pathogen Informatics"/>
        </authorList>
    </citation>
    <scope>NUCLEOTIDE SEQUENCE [LARGE SCALE GENOMIC DNA]</scope>
    <source>
        <strain evidence="4 5">2789STDY5608849</strain>
        <strain evidence="3 6">2789STDY5834885</strain>
    </source>
</reference>
<dbReference type="SMART" id="SM01217">
    <property type="entry name" value="Fn3_like"/>
    <property type="match status" value="1"/>
</dbReference>
<evidence type="ECO:0000313" key="5">
    <source>
        <dbReference type="Proteomes" id="UP000095706"/>
    </source>
</evidence>
<dbReference type="PANTHER" id="PTHR30620">
    <property type="entry name" value="PERIPLASMIC BETA-GLUCOSIDASE-RELATED"/>
    <property type="match status" value="1"/>
</dbReference>
<protein>
    <submittedName>
        <fullName evidence="3">Periplasmic beta-glucosidase</fullName>
        <ecNumber evidence="3">3.2.1.21</ecNumber>
    </submittedName>
</protein>
<evidence type="ECO:0000259" key="2">
    <source>
        <dbReference type="SMART" id="SM01217"/>
    </source>
</evidence>
<dbReference type="Gene3D" id="3.40.50.1700">
    <property type="entry name" value="Glycoside hydrolase family 3 C-terminal domain"/>
    <property type="match status" value="1"/>
</dbReference>
<evidence type="ECO:0000313" key="4">
    <source>
        <dbReference type="EMBL" id="CUO83914.1"/>
    </source>
</evidence>
<dbReference type="EMBL" id="CYYV01000017">
    <property type="protein sequence ID" value="CUO83914.1"/>
    <property type="molecule type" value="Genomic_DNA"/>
</dbReference>
<accession>A0A174GJF6</accession>
<name>A0A174GJF6_9FIRM</name>
<proteinExistence type="predicted"/>
<dbReference type="GO" id="GO:0009251">
    <property type="term" value="P:glucan catabolic process"/>
    <property type="evidence" value="ECO:0007669"/>
    <property type="project" value="TreeGrafter"/>
</dbReference>
<dbReference type="PRINTS" id="PR00133">
    <property type="entry name" value="GLHYDRLASE3"/>
</dbReference>
<dbReference type="InterPro" id="IPR036962">
    <property type="entry name" value="Glyco_hydro_3_N_sf"/>
</dbReference>
<dbReference type="SUPFAM" id="SSF51445">
    <property type="entry name" value="(Trans)glycosidases"/>
    <property type="match status" value="1"/>
</dbReference>
<dbReference type="RefSeq" id="WP_022463172.1">
    <property type="nucleotide sequence ID" value="NZ_CABJFB010000028.1"/>
</dbReference>
<gene>
    <name evidence="3" type="primary">bglX_1</name>
    <name evidence="4" type="synonym">bglX_7</name>
    <name evidence="4" type="ORF">ERS852406_02968</name>
    <name evidence="3" type="ORF">ERS852498_00037</name>
</gene>
<evidence type="ECO:0000256" key="1">
    <source>
        <dbReference type="ARBA" id="ARBA00022801"/>
    </source>
</evidence>
<dbReference type="Pfam" id="PF00933">
    <property type="entry name" value="Glyco_hydro_3"/>
    <property type="match status" value="1"/>
</dbReference>
<dbReference type="InterPro" id="IPR017853">
    <property type="entry name" value="GH"/>
</dbReference>
<dbReference type="InterPro" id="IPR036881">
    <property type="entry name" value="Glyco_hydro_3_C_sf"/>
</dbReference>
<dbReference type="InterPro" id="IPR001764">
    <property type="entry name" value="Glyco_hydro_3_N"/>
</dbReference>
<dbReference type="Gene3D" id="2.60.40.10">
    <property type="entry name" value="Immunoglobulins"/>
    <property type="match status" value="1"/>
</dbReference>
<feature type="domain" description="Fibronectin type III-like" evidence="2">
    <location>
        <begin position="666"/>
        <end position="735"/>
    </location>
</feature>
<dbReference type="EC" id="3.2.1.21" evidence="3"/>
<keyword evidence="3" id="KW-0326">Glycosidase</keyword>
<keyword evidence="1 3" id="KW-0378">Hydrolase</keyword>
<dbReference type="Pfam" id="PF01915">
    <property type="entry name" value="Glyco_hydro_3_C"/>
    <property type="match status" value="1"/>
</dbReference>
<dbReference type="GeneID" id="79856661"/>
<dbReference type="Proteomes" id="UP000095709">
    <property type="component" value="Unassembled WGS sequence"/>
</dbReference>
<dbReference type="InterPro" id="IPR002772">
    <property type="entry name" value="Glyco_hydro_3_C"/>
</dbReference>
<dbReference type="Gene3D" id="3.20.20.300">
    <property type="entry name" value="Glycoside hydrolase, family 3, N-terminal domain"/>
    <property type="match status" value="1"/>
</dbReference>
<dbReference type="Proteomes" id="UP000095706">
    <property type="component" value="Unassembled WGS sequence"/>
</dbReference>
<evidence type="ECO:0000313" key="3">
    <source>
        <dbReference type="EMBL" id="CUO61308.1"/>
    </source>
</evidence>
<organism evidence="3 6">
    <name type="scientific">Fusicatenibacter saccharivorans</name>
    <dbReference type="NCBI Taxonomy" id="1150298"/>
    <lineage>
        <taxon>Bacteria</taxon>
        <taxon>Bacillati</taxon>
        <taxon>Bacillota</taxon>
        <taxon>Clostridia</taxon>
        <taxon>Lachnospirales</taxon>
        <taxon>Lachnospiraceae</taxon>
        <taxon>Fusicatenibacter</taxon>
    </lineage>
</organism>
<dbReference type="SUPFAM" id="SSF52279">
    <property type="entry name" value="Beta-D-glucan exohydrolase, C-terminal domain"/>
    <property type="match status" value="1"/>
</dbReference>
<dbReference type="GO" id="GO:0008422">
    <property type="term" value="F:beta-glucosidase activity"/>
    <property type="evidence" value="ECO:0007669"/>
    <property type="project" value="UniProtKB-EC"/>
</dbReference>
<dbReference type="InterPro" id="IPR013783">
    <property type="entry name" value="Ig-like_fold"/>
</dbReference>